<dbReference type="AlphaFoldDB" id="A0A1H3XTQ2"/>
<gene>
    <name evidence="4" type="ORF">SAMN04487990_105134</name>
</gene>
<dbReference type="STRING" id="283786.SAMN04487990_105134"/>
<name>A0A1H3XTQ2_BIZPA</name>
<keyword evidence="5" id="KW-1185">Reference proteome</keyword>
<dbReference type="InterPro" id="IPR010895">
    <property type="entry name" value="CHRD"/>
</dbReference>
<dbReference type="GO" id="GO:0046872">
    <property type="term" value="F:metal ion binding"/>
    <property type="evidence" value="ECO:0007669"/>
    <property type="project" value="InterPro"/>
</dbReference>
<dbReference type="GO" id="GO:0006801">
    <property type="term" value="P:superoxide metabolic process"/>
    <property type="evidence" value="ECO:0007669"/>
    <property type="project" value="InterPro"/>
</dbReference>
<dbReference type="RefSeq" id="WP_092133091.1">
    <property type="nucleotide sequence ID" value="NZ_FNQK01000005.1"/>
</dbReference>
<keyword evidence="2" id="KW-0732">Signal</keyword>
<dbReference type="PROSITE" id="PS51257">
    <property type="entry name" value="PROKAR_LIPOPROTEIN"/>
    <property type="match status" value="1"/>
</dbReference>
<feature type="signal peptide" evidence="2">
    <location>
        <begin position="1"/>
        <end position="19"/>
    </location>
</feature>
<evidence type="ECO:0000313" key="5">
    <source>
        <dbReference type="Proteomes" id="UP000198846"/>
    </source>
</evidence>
<evidence type="ECO:0000256" key="2">
    <source>
        <dbReference type="SAM" id="SignalP"/>
    </source>
</evidence>
<feature type="chain" id="PRO_5011518996" description="CHRD domain-containing protein" evidence="2">
    <location>
        <begin position="20"/>
        <end position="273"/>
    </location>
</feature>
<dbReference type="SUPFAM" id="SSF49329">
    <property type="entry name" value="Cu,Zn superoxide dismutase-like"/>
    <property type="match status" value="2"/>
</dbReference>
<evidence type="ECO:0000259" key="3">
    <source>
        <dbReference type="Pfam" id="PF07452"/>
    </source>
</evidence>
<accession>A0A1H3XTQ2</accession>
<feature type="domain" description="CHRD" evidence="3">
    <location>
        <begin position="169"/>
        <end position="262"/>
    </location>
</feature>
<dbReference type="Pfam" id="PF07452">
    <property type="entry name" value="CHRD"/>
    <property type="match status" value="1"/>
</dbReference>
<comment type="similarity">
    <text evidence="1">Belongs to the Cu-Zn superoxide dismutase family.</text>
</comment>
<dbReference type="EMBL" id="FNQK01000005">
    <property type="protein sequence ID" value="SEA01932.1"/>
    <property type="molecule type" value="Genomic_DNA"/>
</dbReference>
<reference evidence="4 5" key="1">
    <citation type="submission" date="2016-10" db="EMBL/GenBank/DDBJ databases">
        <authorList>
            <person name="de Groot N.N."/>
        </authorList>
    </citation>
    <scope>NUCLEOTIDE SEQUENCE [LARGE SCALE GENOMIC DNA]</scope>
    <source>
        <strain evidence="4 5">DSM 23842</strain>
    </source>
</reference>
<evidence type="ECO:0000256" key="1">
    <source>
        <dbReference type="ARBA" id="ARBA00010457"/>
    </source>
</evidence>
<protein>
    <recommendedName>
        <fullName evidence="3">CHRD domain-containing protein</fullName>
    </recommendedName>
</protein>
<evidence type="ECO:0000313" key="4">
    <source>
        <dbReference type="EMBL" id="SEA01932.1"/>
    </source>
</evidence>
<sequence length="273" mass="28991">MRKSLLHLLVIVPVLFFVACENDDDTTPPEEVVTQLASTTYDLNSASELDVNGLFTIIKNSNNTTTLVIALTGTINVAEHPAQLRLNTAAEAGDVALELEPVSSETGRSSTTTDAFTYEELLDFDGHVNVQYSSYESDGLLVQGDIGQNDLTDTQITYDLLEKDVIDVSGNITFTKRVNGEALAVISLNGTPSGGSHPSHIHSNNAATSGPVIFTFNAVDGTSGIGKSNVSVLDDGTAFLYNDLLTVDGYINVHLSDSQPGVLLAQGDIDVNN</sequence>
<dbReference type="InterPro" id="IPR036423">
    <property type="entry name" value="SOD-like_Cu/Zn_dom_sf"/>
</dbReference>
<dbReference type="OrthoDB" id="1451403at2"/>
<dbReference type="Proteomes" id="UP000198846">
    <property type="component" value="Unassembled WGS sequence"/>
</dbReference>
<organism evidence="4 5">
    <name type="scientific">Bizionia paragorgiae</name>
    <dbReference type="NCBI Taxonomy" id="283786"/>
    <lineage>
        <taxon>Bacteria</taxon>
        <taxon>Pseudomonadati</taxon>
        <taxon>Bacteroidota</taxon>
        <taxon>Flavobacteriia</taxon>
        <taxon>Flavobacteriales</taxon>
        <taxon>Flavobacteriaceae</taxon>
        <taxon>Bizionia</taxon>
    </lineage>
</organism>
<proteinExistence type="inferred from homology"/>